<feature type="transmembrane region" description="Helical" evidence="7">
    <location>
        <begin position="138"/>
        <end position="162"/>
    </location>
</feature>
<dbReference type="Pfam" id="PF00528">
    <property type="entry name" value="BPD_transp_1"/>
    <property type="match status" value="1"/>
</dbReference>
<evidence type="ECO:0000313" key="10">
    <source>
        <dbReference type="Proteomes" id="UP000650466"/>
    </source>
</evidence>
<feature type="transmembrane region" description="Helical" evidence="7">
    <location>
        <begin position="97"/>
        <end position="117"/>
    </location>
</feature>
<evidence type="ECO:0000256" key="6">
    <source>
        <dbReference type="ARBA" id="ARBA00023136"/>
    </source>
</evidence>
<feature type="transmembrane region" description="Helical" evidence="7">
    <location>
        <begin position="226"/>
        <end position="251"/>
    </location>
</feature>
<dbReference type="AlphaFoldDB" id="A0A926KWD1"/>
<sequence>MPSENENINKWEVDLVRLQENSLRSMSIRKFLYILPFMILLAIFAYYPLYGWVYAFFDYMPPTPLSQSPFVGLKWFRSLVENQVKIDQLLQVIKNTFGMSGLLLLFSWLPMIFAIFLNEIKAVRFRKFVQTVTTLPNFISWVLVYSLAFSMFSSEGIVNGLLKQLGLIDSPILFLQNSDHVWITMWMWTTWKALGWSAILYMAAITGIDESLYEAAHVDGATKMQVIRHVTLPSLLPTYFVLLMLQIASFLNNGLEQYFVFQNSFNKDSIQVLDLYVYNLAMGGGSYSVSVAISMLKSLISVVLLFSINGLSKLLRGESIV</sequence>
<dbReference type="GO" id="GO:0005886">
    <property type="term" value="C:plasma membrane"/>
    <property type="evidence" value="ECO:0007669"/>
    <property type="project" value="UniProtKB-SubCell"/>
</dbReference>
<evidence type="ECO:0000259" key="8">
    <source>
        <dbReference type="PROSITE" id="PS50928"/>
    </source>
</evidence>
<keyword evidence="5 7" id="KW-1133">Transmembrane helix</keyword>
<proteinExistence type="inferred from homology"/>
<evidence type="ECO:0000313" key="9">
    <source>
        <dbReference type="EMBL" id="MBD0384513.1"/>
    </source>
</evidence>
<keyword evidence="2 7" id="KW-0813">Transport</keyword>
<dbReference type="PROSITE" id="PS50928">
    <property type="entry name" value="ABC_TM1"/>
    <property type="match status" value="1"/>
</dbReference>
<evidence type="ECO:0000256" key="1">
    <source>
        <dbReference type="ARBA" id="ARBA00004651"/>
    </source>
</evidence>
<dbReference type="GO" id="GO:0055085">
    <property type="term" value="P:transmembrane transport"/>
    <property type="evidence" value="ECO:0007669"/>
    <property type="project" value="InterPro"/>
</dbReference>
<dbReference type="InterPro" id="IPR000515">
    <property type="entry name" value="MetI-like"/>
</dbReference>
<name>A0A926KWD1_9BACL</name>
<dbReference type="CDD" id="cd06261">
    <property type="entry name" value="TM_PBP2"/>
    <property type="match status" value="1"/>
</dbReference>
<keyword evidence="6 7" id="KW-0472">Membrane</keyword>
<feature type="transmembrane region" description="Helical" evidence="7">
    <location>
        <begin position="287"/>
        <end position="308"/>
    </location>
</feature>
<evidence type="ECO:0000256" key="7">
    <source>
        <dbReference type="RuleBase" id="RU363032"/>
    </source>
</evidence>
<dbReference type="PANTHER" id="PTHR43227">
    <property type="entry name" value="BLL4140 PROTEIN"/>
    <property type="match status" value="1"/>
</dbReference>
<feature type="domain" description="ABC transmembrane type-1" evidence="8">
    <location>
        <begin position="93"/>
        <end position="308"/>
    </location>
</feature>
<organism evidence="9 10">
    <name type="scientific">Paenibacillus sedimenti</name>
    <dbReference type="NCBI Taxonomy" id="2770274"/>
    <lineage>
        <taxon>Bacteria</taxon>
        <taxon>Bacillati</taxon>
        <taxon>Bacillota</taxon>
        <taxon>Bacilli</taxon>
        <taxon>Bacillales</taxon>
        <taxon>Paenibacillaceae</taxon>
        <taxon>Paenibacillus</taxon>
    </lineage>
</organism>
<dbReference type="InterPro" id="IPR050809">
    <property type="entry name" value="UgpAE/MalFG_permease"/>
</dbReference>
<dbReference type="InterPro" id="IPR035906">
    <property type="entry name" value="MetI-like_sf"/>
</dbReference>
<evidence type="ECO:0000256" key="4">
    <source>
        <dbReference type="ARBA" id="ARBA00022692"/>
    </source>
</evidence>
<dbReference type="Gene3D" id="1.10.3720.10">
    <property type="entry name" value="MetI-like"/>
    <property type="match status" value="1"/>
</dbReference>
<dbReference type="SUPFAM" id="SSF161098">
    <property type="entry name" value="MetI-like"/>
    <property type="match status" value="1"/>
</dbReference>
<gene>
    <name evidence="9" type="ORF">ICC18_31215</name>
</gene>
<dbReference type="PANTHER" id="PTHR43227:SF11">
    <property type="entry name" value="BLL4140 PROTEIN"/>
    <property type="match status" value="1"/>
</dbReference>
<feature type="transmembrane region" description="Helical" evidence="7">
    <location>
        <begin position="31"/>
        <end position="57"/>
    </location>
</feature>
<dbReference type="Proteomes" id="UP000650466">
    <property type="component" value="Unassembled WGS sequence"/>
</dbReference>
<reference evidence="9" key="1">
    <citation type="submission" date="2020-09" db="EMBL/GenBank/DDBJ databases">
        <title>Draft Genome Sequence of Paenibacillus sp. WST5.</title>
        <authorList>
            <person name="Bao Z."/>
        </authorList>
    </citation>
    <scope>NUCLEOTIDE SEQUENCE</scope>
    <source>
        <strain evidence="9">WST5</strain>
    </source>
</reference>
<keyword evidence="3" id="KW-1003">Cell membrane</keyword>
<comment type="similarity">
    <text evidence="7">Belongs to the binding-protein-dependent transport system permease family.</text>
</comment>
<keyword evidence="10" id="KW-1185">Reference proteome</keyword>
<comment type="subcellular location">
    <subcellularLocation>
        <location evidence="1 7">Cell membrane</location>
        <topology evidence="1 7">Multi-pass membrane protein</topology>
    </subcellularLocation>
</comment>
<evidence type="ECO:0000256" key="2">
    <source>
        <dbReference type="ARBA" id="ARBA00022448"/>
    </source>
</evidence>
<protein>
    <submittedName>
        <fullName evidence="9">Sugar ABC transporter permease</fullName>
    </submittedName>
</protein>
<evidence type="ECO:0000256" key="3">
    <source>
        <dbReference type="ARBA" id="ARBA00022475"/>
    </source>
</evidence>
<evidence type="ECO:0000256" key="5">
    <source>
        <dbReference type="ARBA" id="ARBA00022989"/>
    </source>
</evidence>
<feature type="transmembrane region" description="Helical" evidence="7">
    <location>
        <begin position="182"/>
        <end position="205"/>
    </location>
</feature>
<comment type="caution">
    <text evidence="9">The sequence shown here is derived from an EMBL/GenBank/DDBJ whole genome shotgun (WGS) entry which is preliminary data.</text>
</comment>
<dbReference type="EMBL" id="JACVVD010000020">
    <property type="protein sequence ID" value="MBD0384513.1"/>
    <property type="molecule type" value="Genomic_DNA"/>
</dbReference>
<keyword evidence="4 7" id="KW-0812">Transmembrane</keyword>
<accession>A0A926KWD1</accession>